<dbReference type="AlphaFoldDB" id="A0A553NU68"/>
<feature type="region of interest" description="Disordered" evidence="1">
    <location>
        <begin position="1"/>
        <end position="163"/>
    </location>
</feature>
<comment type="caution">
    <text evidence="2">The sequence shown here is derived from an EMBL/GenBank/DDBJ whole genome shotgun (WGS) entry which is preliminary data.</text>
</comment>
<organism evidence="2 3">
    <name type="scientific">Tigriopus californicus</name>
    <name type="common">Marine copepod</name>
    <dbReference type="NCBI Taxonomy" id="6832"/>
    <lineage>
        <taxon>Eukaryota</taxon>
        <taxon>Metazoa</taxon>
        <taxon>Ecdysozoa</taxon>
        <taxon>Arthropoda</taxon>
        <taxon>Crustacea</taxon>
        <taxon>Multicrustacea</taxon>
        <taxon>Hexanauplia</taxon>
        <taxon>Copepoda</taxon>
        <taxon>Harpacticoida</taxon>
        <taxon>Harpacticidae</taxon>
        <taxon>Tigriopus</taxon>
    </lineage>
</organism>
<keyword evidence="3" id="KW-1185">Reference proteome</keyword>
<protein>
    <submittedName>
        <fullName evidence="2">Uncharacterized protein</fullName>
    </submittedName>
</protein>
<dbReference type="EMBL" id="VCGU01000010">
    <property type="protein sequence ID" value="TRY68972.1"/>
    <property type="molecule type" value="Genomic_DNA"/>
</dbReference>
<sequence>MSNATKDAPKAEKDTKVSAKDTPDLGLLEEDDDFEEFPTEGKLEVLVKYSRKRPHSHSPPLRSPEPLAKKVCTRVSPMQEDPPPRTPPSSRRSNGHASTTPPNTNTPTSAEQQQPAQRNGRSSSRSGNARNSRTRSSSSSTNETPDSPARATRSSARLRSSRK</sequence>
<feature type="compositionally biased region" description="Acidic residues" evidence="1">
    <location>
        <begin position="27"/>
        <end position="38"/>
    </location>
</feature>
<dbReference type="OMA" id="EFPHENW"/>
<gene>
    <name evidence="2" type="ORF">TCAL_03271</name>
</gene>
<proteinExistence type="predicted"/>
<evidence type="ECO:0000313" key="3">
    <source>
        <dbReference type="Proteomes" id="UP000318571"/>
    </source>
</evidence>
<feature type="compositionally biased region" description="Low complexity" evidence="1">
    <location>
        <begin position="99"/>
        <end position="108"/>
    </location>
</feature>
<accession>A0A553NU68</accession>
<name>A0A553NU68_TIGCA</name>
<reference evidence="2 3" key="1">
    <citation type="journal article" date="2018" name="Nat. Ecol. Evol.">
        <title>Genomic signatures of mitonuclear coevolution across populations of Tigriopus californicus.</title>
        <authorList>
            <person name="Barreto F.S."/>
            <person name="Watson E.T."/>
            <person name="Lima T.G."/>
            <person name="Willett C.S."/>
            <person name="Edmands S."/>
            <person name="Li W."/>
            <person name="Burton R.S."/>
        </authorList>
    </citation>
    <scope>NUCLEOTIDE SEQUENCE [LARGE SCALE GENOMIC DNA]</scope>
    <source>
        <strain evidence="2 3">San Diego</strain>
    </source>
</reference>
<feature type="compositionally biased region" description="Low complexity" evidence="1">
    <location>
        <begin position="118"/>
        <end position="163"/>
    </location>
</feature>
<feature type="compositionally biased region" description="Basic and acidic residues" evidence="1">
    <location>
        <begin position="7"/>
        <end position="23"/>
    </location>
</feature>
<evidence type="ECO:0000256" key="1">
    <source>
        <dbReference type="SAM" id="MobiDB-lite"/>
    </source>
</evidence>
<dbReference type="Proteomes" id="UP000318571">
    <property type="component" value="Chromosome 1"/>
</dbReference>
<evidence type="ECO:0000313" key="2">
    <source>
        <dbReference type="EMBL" id="TRY68972.1"/>
    </source>
</evidence>